<evidence type="ECO:0000256" key="1">
    <source>
        <dbReference type="ARBA" id="ARBA00022741"/>
    </source>
</evidence>
<dbReference type="EMBL" id="DXGD01000010">
    <property type="protein sequence ID" value="HIW98555.1"/>
    <property type="molecule type" value="Genomic_DNA"/>
</dbReference>
<gene>
    <name evidence="4" type="ORF">H9871_00260</name>
</gene>
<feature type="domain" description="ABC transporter" evidence="3">
    <location>
        <begin position="7"/>
        <end position="212"/>
    </location>
</feature>
<dbReference type="PROSITE" id="PS50893">
    <property type="entry name" value="ABC_TRANSPORTER_2"/>
    <property type="match status" value="1"/>
</dbReference>
<accession>A0A9D1S0E2</accession>
<dbReference type="SMART" id="SM00382">
    <property type="entry name" value="AAA"/>
    <property type="match status" value="1"/>
</dbReference>
<dbReference type="GO" id="GO:0005524">
    <property type="term" value="F:ATP binding"/>
    <property type="evidence" value="ECO:0007669"/>
    <property type="project" value="UniProtKB-KW"/>
</dbReference>
<dbReference type="PANTHER" id="PTHR24220">
    <property type="entry name" value="IMPORT ATP-BINDING PROTEIN"/>
    <property type="match status" value="1"/>
</dbReference>
<comment type="caution">
    <text evidence="4">The sequence shown here is derived from an EMBL/GenBank/DDBJ whole genome shotgun (WGS) entry which is preliminary data.</text>
</comment>
<evidence type="ECO:0000313" key="4">
    <source>
        <dbReference type="EMBL" id="HIW98555.1"/>
    </source>
</evidence>
<organism evidence="4 5">
    <name type="scientific">Candidatus Nesterenkonia stercoripullorum</name>
    <dbReference type="NCBI Taxonomy" id="2838701"/>
    <lineage>
        <taxon>Bacteria</taxon>
        <taxon>Bacillati</taxon>
        <taxon>Actinomycetota</taxon>
        <taxon>Actinomycetes</taxon>
        <taxon>Micrococcales</taxon>
        <taxon>Micrococcaceae</taxon>
        <taxon>Nesterenkonia</taxon>
    </lineage>
</organism>
<reference evidence="4" key="1">
    <citation type="journal article" date="2021" name="PeerJ">
        <title>Extensive microbial diversity within the chicken gut microbiome revealed by metagenomics and culture.</title>
        <authorList>
            <person name="Gilroy R."/>
            <person name="Ravi A."/>
            <person name="Getino M."/>
            <person name="Pursley I."/>
            <person name="Horton D.L."/>
            <person name="Alikhan N.F."/>
            <person name="Baker D."/>
            <person name="Gharbi K."/>
            <person name="Hall N."/>
            <person name="Watson M."/>
            <person name="Adriaenssens E.M."/>
            <person name="Foster-Nyarko E."/>
            <person name="Jarju S."/>
            <person name="Secka A."/>
            <person name="Antonio M."/>
            <person name="Oren A."/>
            <person name="Chaudhuri R.R."/>
            <person name="La Ragione R."/>
            <person name="Hildebrand F."/>
            <person name="Pallen M.J."/>
        </authorList>
    </citation>
    <scope>NUCLEOTIDE SEQUENCE</scope>
    <source>
        <strain evidence="4">ChiHejej3B27-3195</strain>
    </source>
</reference>
<dbReference type="GO" id="GO:0022857">
    <property type="term" value="F:transmembrane transporter activity"/>
    <property type="evidence" value="ECO:0007669"/>
    <property type="project" value="TreeGrafter"/>
</dbReference>
<dbReference type="InterPro" id="IPR015854">
    <property type="entry name" value="ABC_transpr_LolD-like"/>
</dbReference>
<evidence type="ECO:0000259" key="3">
    <source>
        <dbReference type="PROSITE" id="PS50893"/>
    </source>
</evidence>
<dbReference type="SUPFAM" id="SSF52540">
    <property type="entry name" value="P-loop containing nucleoside triphosphate hydrolases"/>
    <property type="match status" value="1"/>
</dbReference>
<dbReference type="Gene3D" id="3.40.50.300">
    <property type="entry name" value="P-loop containing nucleotide triphosphate hydrolases"/>
    <property type="match status" value="1"/>
</dbReference>
<dbReference type="InterPro" id="IPR003439">
    <property type="entry name" value="ABC_transporter-like_ATP-bd"/>
</dbReference>
<sequence length="215" mass="23219">MTAHNAIVLERGAKQIGDRTLWKEVSHTFHPGSFTCLTGPSGCGKTTLLNCLGLLEPLTSGTITYGGARIDNASARRVRGLRRESFGYLFQNFALVEQWTVYQNLQVPLKAARTPKARHGELIGPALKPVGLTGRAEAPVHTLSGGEQQRVALARLQLHEPSVVLVDEPTASLDDQNTRMVLDRLQHLADGGAVVIVSTHDPAVRDASMVDVDLS</sequence>
<protein>
    <submittedName>
        <fullName evidence="4">ATP-binding cassette domain-containing protein</fullName>
    </submittedName>
</protein>
<proteinExistence type="predicted"/>
<name>A0A9D1S0E2_9MICC</name>
<keyword evidence="2 4" id="KW-0067">ATP-binding</keyword>
<dbReference type="InterPro" id="IPR027417">
    <property type="entry name" value="P-loop_NTPase"/>
</dbReference>
<dbReference type="GO" id="GO:0005886">
    <property type="term" value="C:plasma membrane"/>
    <property type="evidence" value="ECO:0007669"/>
    <property type="project" value="TreeGrafter"/>
</dbReference>
<keyword evidence="1" id="KW-0547">Nucleotide-binding</keyword>
<dbReference type="InterPro" id="IPR003593">
    <property type="entry name" value="AAA+_ATPase"/>
</dbReference>
<dbReference type="GO" id="GO:0016887">
    <property type="term" value="F:ATP hydrolysis activity"/>
    <property type="evidence" value="ECO:0007669"/>
    <property type="project" value="InterPro"/>
</dbReference>
<dbReference type="PANTHER" id="PTHR24220:SF86">
    <property type="entry name" value="ABC TRANSPORTER ABCH.1"/>
    <property type="match status" value="1"/>
</dbReference>
<dbReference type="AlphaFoldDB" id="A0A9D1S0E2"/>
<dbReference type="Proteomes" id="UP000824151">
    <property type="component" value="Unassembled WGS sequence"/>
</dbReference>
<dbReference type="Pfam" id="PF00005">
    <property type="entry name" value="ABC_tran"/>
    <property type="match status" value="1"/>
</dbReference>
<evidence type="ECO:0000313" key="5">
    <source>
        <dbReference type="Proteomes" id="UP000824151"/>
    </source>
</evidence>
<evidence type="ECO:0000256" key="2">
    <source>
        <dbReference type="ARBA" id="ARBA00022840"/>
    </source>
</evidence>
<reference evidence="4" key="2">
    <citation type="submission" date="2021-04" db="EMBL/GenBank/DDBJ databases">
        <authorList>
            <person name="Gilroy R."/>
        </authorList>
    </citation>
    <scope>NUCLEOTIDE SEQUENCE</scope>
    <source>
        <strain evidence="4">ChiHejej3B27-3195</strain>
    </source>
</reference>